<gene>
    <name evidence="3" type="ORF">P7228_09520</name>
</gene>
<comment type="similarity">
    <text evidence="1 2">Belongs to the UPF0178 family.</text>
</comment>
<dbReference type="EMBL" id="CP121106">
    <property type="protein sequence ID" value="WFL76237.1"/>
    <property type="molecule type" value="Genomic_DNA"/>
</dbReference>
<protein>
    <recommendedName>
        <fullName evidence="2">UPF0178 protein P7228_09520</fullName>
    </recommendedName>
</protein>
<name>A0ABY8FN81_9SPHN</name>
<evidence type="ECO:0000313" key="3">
    <source>
        <dbReference type="EMBL" id="WFL76237.1"/>
    </source>
</evidence>
<evidence type="ECO:0000256" key="1">
    <source>
        <dbReference type="ARBA" id="ARBA00008522"/>
    </source>
</evidence>
<reference evidence="3 4" key="1">
    <citation type="submission" date="2023-03" db="EMBL/GenBank/DDBJ databases">
        <title>Altererythrobacter sp. CAU 1644 isolated from sand.</title>
        <authorList>
            <person name="Kim W."/>
        </authorList>
    </citation>
    <scope>NUCLEOTIDE SEQUENCE [LARGE SCALE GENOMIC DNA]</scope>
    <source>
        <strain evidence="3 4">CAU 1644</strain>
    </source>
</reference>
<keyword evidence="4" id="KW-1185">Reference proteome</keyword>
<proteinExistence type="inferred from homology"/>
<dbReference type="RefSeq" id="WP_278015003.1">
    <property type="nucleotide sequence ID" value="NZ_CP121106.1"/>
</dbReference>
<dbReference type="PANTHER" id="PTHR35146">
    <property type="entry name" value="UPF0178 PROTEIN YAII"/>
    <property type="match status" value="1"/>
</dbReference>
<dbReference type="Proteomes" id="UP001215827">
    <property type="component" value="Chromosome"/>
</dbReference>
<organism evidence="3 4">
    <name type="scientific">Altererythrobacter arenosus</name>
    <dbReference type="NCBI Taxonomy" id="3032592"/>
    <lineage>
        <taxon>Bacteria</taxon>
        <taxon>Pseudomonadati</taxon>
        <taxon>Pseudomonadota</taxon>
        <taxon>Alphaproteobacteria</taxon>
        <taxon>Sphingomonadales</taxon>
        <taxon>Erythrobacteraceae</taxon>
        <taxon>Altererythrobacter</taxon>
    </lineage>
</organism>
<dbReference type="HAMAP" id="MF_00489">
    <property type="entry name" value="UPF0178"/>
    <property type="match status" value="1"/>
</dbReference>
<sequence length="157" mass="16764">MSVPVTILVDADACPVKEEIYRVADRHKAHVRVVSNSPFRVPVSERVKRVVVNDSFDAADNWIAENAGERSVVITADILLAERCLKAGATVLRHDGKSFDAASIGSAIATRAIMADLRAGMDGPLGAAGGGPPPFSKADRSNFLQALDRVLVRMGRD</sequence>
<dbReference type="Pfam" id="PF02639">
    <property type="entry name" value="DUF188"/>
    <property type="match status" value="1"/>
</dbReference>
<dbReference type="InterPro" id="IPR003791">
    <property type="entry name" value="UPF0178"/>
</dbReference>
<accession>A0ABY8FN81</accession>
<evidence type="ECO:0000256" key="2">
    <source>
        <dbReference type="HAMAP-Rule" id="MF_00489"/>
    </source>
</evidence>
<dbReference type="NCBIfam" id="NF001095">
    <property type="entry name" value="PRK00124.1"/>
    <property type="match status" value="1"/>
</dbReference>
<evidence type="ECO:0000313" key="4">
    <source>
        <dbReference type="Proteomes" id="UP001215827"/>
    </source>
</evidence>
<dbReference type="PANTHER" id="PTHR35146:SF1">
    <property type="entry name" value="UPF0178 PROTEIN YAII"/>
    <property type="match status" value="1"/>
</dbReference>